<evidence type="ECO:0008006" key="3">
    <source>
        <dbReference type="Google" id="ProtNLM"/>
    </source>
</evidence>
<gene>
    <name evidence="1" type="ORF">D9619_005128</name>
</gene>
<proteinExistence type="predicted"/>
<dbReference type="Proteomes" id="UP000567179">
    <property type="component" value="Unassembled WGS sequence"/>
</dbReference>
<reference evidence="1 2" key="1">
    <citation type="journal article" date="2020" name="ISME J.">
        <title>Uncovering the hidden diversity of litter-decomposition mechanisms in mushroom-forming fungi.</title>
        <authorList>
            <person name="Floudas D."/>
            <person name="Bentzer J."/>
            <person name="Ahren D."/>
            <person name="Johansson T."/>
            <person name="Persson P."/>
            <person name="Tunlid A."/>
        </authorList>
    </citation>
    <scope>NUCLEOTIDE SEQUENCE [LARGE SCALE GENOMIC DNA]</scope>
    <source>
        <strain evidence="1 2">CBS 101986</strain>
    </source>
</reference>
<dbReference type="AlphaFoldDB" id="A0A8H5F7Q7"/>
<accession>A0A8H5F7Q7</accession>
<dbReference type="EMBL" id="JAACJJ010000014">
    <property type="protein sequence ID" value="KAF5326804.1"/>
    <property type="molecule type" value="Genomic_DNA"/>
</dbReference>
<dbReference type="SUPFAM" id="SSF52047">
    <property type="entry name" value="RNI-like"/>
    <property type="match status" value="1"/>
</dbReference>
<comment type="caution">
    <text evidence="1">The sequence shown here is derived from an EMBL/GenBank/DDBJ whole genome shotgun (WGS) entry which is preliminary data.</text>
</comment>
<dbReference type="OrthoDB" id="3232239at2759"/>
<dbReference type="InterPro" id="IPR032675">
    <property type="entry name" value="LRR_dom_sf"/>
</dbReference>
<protein>
    <recommendedName>
        <fullName evidence="3">F-box domain-containing protein</fullName>
    </recommendedName>
</protein>
<keyword evidence="2" id="KW-1185">Reference proteome</keyword>
<organism evidence="1 2">
    <name type="scientific">Psilocybe cf. subviscida</name>
    <dbReference type="NCBI Taxonomy" id="2480587"/>
    <lineage>
        <taxon>Eukaryota</taxon>
        <taxon>Fungi</taxon>
        <taxon>Dikarya</taxon>
        <taxon>Basidiomycota</taxon>
        <taxon>Agaricomycotina</taxon>
        <taxon>Agaricomycetes</taxon>
        <taxon>Agaricomycetidae</taxon>
        <taxon>Agaricales</taxon>
        <taxon>Agaricineae</taxon>
        <taxon>Strophariaceae</taxon>
        <taxon>Psilocybe</taxon>
    </lineage>
</organism>
<evidence type="ECO:0000313" key="2">
    <source>
        <dbReference type="Proteomes" id="UP000567179"/>
    </source>
</evidence>
<evidence type="ECO:0000313" key="1">
    <source>
        <dbReference type="EMBL" id="KAF5326804.1"/>
    </source>
</evidence>
<sequence length="318" mass="36959">MLQPLALELYRTVVENVDDTTDLLALALCCSALRDEAQRCLFRKVAKKSLDRQAQLISTINASPSRFGPWVHDFYVVLYYEENLSTISSALQAMRNLKHLQICLAGISEILPGCTFKLRSLTFAFRLEDEDLEYLLCHFLPTQQSIKRIRFPASGSLGALDTAGMPMNLCPKLDFLDANDPRFVRAILRDSRLIKRFQWRSFGPLPSMTIKQLNHLEYLYLTTQEWQIDSDFTRHLLSLVLLEIYDRQNDGRNIQTNFQFLQNIPRLRVLIVSVGIFFAREWRSIEFRRNELLSAPERAFGVHPTLEYVDIWGRLYFA</sequence>
<dbReference type="Gene3D" id="3.80.10.10">
    <property type="entry name" value="Ribonuclease Inhibitor"/>
    <property type="match status" value="1"/>
</dbReference>
<name>A0A8H5F7Q7_9AGAR</name>